<accession>A0A0R3R1N6</accession>
<evidence type="ECO:0000313" key="2">
    <source>
        <dbReference type="WBParaSite" id="BTMF_0001392301-mRNA-1"/>
    </source>
</evidence>
<dbReference type="AlphaFoldDB" id="A0A0R3R1N6"/>
<keyword evidence="1" id="KW-0812">Transmembrane</keyword>
<keyword evidence="1" id="KW-0472">Membrane</keyword>
<protein>
    <submittedName>
        <fullName evidence="2">C2H2-type domain-containing protein</fullName>
    </submittedName>
</protein>
<reference evidence="2" key="1">
    <citation type="submission" date="2017-02" db="UniProtKB">
        <authorList>
            <consortium name="WormBaseParasite"/>
        </authorList>
    </citation>
    <scope>IDENTIFICATION</scope>
</reference>
<dbReference type="STRING" id="42155.A0A0R3R1N6"/>
<dbReference type="WBParaSite" id="BTMF_0001392301-mRNA-1">
    <property type="protein sequence ID" value="BTMF_0001392301-mRNA-1"/>
    <property type="gene ID" value="BTMF_0001392301"/>
</dbReference>
<dbReference type="InterPro" id="IPR017438">
    <property type="entry name" value="ATP-NAD_kinase_N"/>
</dbReference>
<dbReference type="Gene3D" id="3.40.50.10330">
    <property type="entry name" value="Probable inorganic polyphosphate/atp-NAD kinase, domain 1"/>
    <property type="match status" value="1"/>
</dbReference>
<keyword evidence="1" id="KW-1133">Transmembrane helix</keyword>
<feature type="transmembrane region" description="Helical" evidence="1">
    <location>
        <begin position="196"/>
        <end position="216"/>
    </location>
</feature>
<organism evidence="2">
    <name type="scientific">Brugia timori</name>
    <dbReference type="NCBI Taxonomy" id="42155"/>
    <lineage>
        <taxon>Eukaryota</taxon>
        <taxon>Metazoa</taxon>
        <taxon>Ecdysozoa</taxon>
        <taxon>Nematoda</taxon>
        <taxon>Chromadorea</taxon>
        <taxon>Rhabditida</taxon>
        <taxon>Spirurina</taxon>
        <taxon>Spiruromorpha</taxon>
        <taxon>Filarioidea</taxon>
        <taxon>Onchocercidae</taxon>
        <taxon>Brugia</taxon>
    </lineage>
</organism>
<dbReference type="InterPro" id="IPR036236">
    <property type="entry name" value="Znf_C2H2_sf"/>
</dbReference>
<dbReference type="Gene3D" id="3.30.160.60">
    <property type="entry name" value="Classic Zinc Finger"/>
    <property type="match status" value="1"/>
</dbReference>
<evidence type="ECO:0000256" key="1">
    <source>
        <dbReference type="SAM" id="Phobius"/>
    </source>
</evidence>
<name>A0A0R3R1N6_9BILA</name>
<dbReference type="SUPFAM" id="SSF57667">
    <property type="entry name" value="beta-beta-alpha zinc fingers"/>
    <property type="match status" value="1"/>
</dbReference>
<proteinExistence type="predicted"/>
<sequence>LSQQFFDNLTNFKKFQVHEKHAVEIAKNFTVNNYDALAATSDNGFILEVISGLLIQHDHERALKMPSACVPQPAYVFSAINCKVKSQLIYNLQIIPLIEPFSPRGIFCTEMAIMLARPRYLPLRINHVQTEHNGSKTFLRGEGVGRLLNRLSIECRTLRTYHHSSQYLIEKSCDLRQIRFYKIHLASSTSFISVELVRIILIGMHFIYFFFLFFQLSNIQTTLIKCDIATIFWKLKILYNVKLMISYHLSANGPNRTVGFVNIKSERGRRWITRLTMFQTKPLDLSIPKLKDEGNKSQGLSVDGVSDEEIKPRQQLVPIETLMEVMELSKQRECLRKKWRCNLCQKEVINKKEHLMTHTGEKPCSCPICGK</sequence>